<keyword evidence="1" id="KW-0472">Membrane</keyword>
<feature type="transmembrane region" description="Helical" evidence="1">
    <location>
        <begin position="12"/>
        <end position="31"/>
    </location>
</feature>
<evidence type="ECO:0000313" key="3">
    <source>
        <dbReference type="Proteomes" id="UP000176376"/>
    </source>
</evidence>
<dbReference type="EMBL" id="MGAY01000009">
    <property type="protein sequence ID" value="OGK57225.1"/>
    <property type="molecule type" value="Genomic_DNA"/>
</dbReference>
<dbReference type="InterPro" id="IPR043716">
    <property type="entry name" value="DUF5657"/>
</dbReference>
<dbReference type="Proteomes" id="UP000176376">
    <property type="component" value="Unassembled WGS sequence"/>
</dbReference>
<protein>
    <submittedName>
        <fullName evidence="2">Uncharacterized protein</fullName>
    </submittedName>
</protein>
<feature type="transmembrane region" description="Helical" evidence="1">
    <location>
        <begin position="51"/>
        <end position="72"/>
    </location>
</feature>
<dbReference type="Pfam" id="PF18901">
    <property type="entry name" value="DUF5657"/>
    <property type="match status" value="1"/>
</dbReference>
<accession>A0A1F7JNM5</accession>
<comment type="caution">
    <text evidence="2">The sequence shown here is derived from an EMBL/GenBank/DDBJ whole genome shotgun (WGS) entry which is preliminary data.</text>
</comment>
<name>A0A1F7JNM5_9BACT</name>
<dbReference type="STRING" id="1802074.A3J15_02070"/>
<keyword evidence="1" id="KW-1133">Transmembrane helix</keyword>
<evidence type="ECO:0000313" key="2">
    <source>
        <dbReference type="EMBL" id="OGK57225.1"/>
    </source>
</evidence>
<evidence type="ECO:0000256" key="1">
    <source>
        <dbReference type="SAM" id="Phobius"/>
    </source>
</evidence>
<organism evidence="2 3">
    <name type="scientific">Candidatus Roizmanbacteria bacterium RIFCSPLOWO2_02_FULL_38_10</name>
    <dbReference type="NCBI Taxonomy" id="1802074"/>
    <lineage>
        <taxon>Bacteria</taxon>
        <taxon>Candidatus Roizmaniibacteriota</taxon>
    </lineage>
</organism>
<reference evidence="2 3" key="1">
    <citation type="journal article" date="2016" name="Nat. Commun.">
        <title>Thousands of microbial genomes shed light on interconnected biogeochemical processes in an aquifer system.</title>
        <authorList>
            <person name="Anantharaman K."/>
            <person name="Brown C.T."/>
            <person name="Hug L.A."/>
            <person name="Sharon I."/>
            <person name="Castelle C.J."/>
            <person name="Probst A.J."/>
            <person name="Thomas B.C."/>
            <person name="Singh A."/>
            <person name="Wilkins M.J."/>
            <person name="Karaoz U."/>
            <person name="Brodie E.L."/>
            <person name="Williams K.H."/>
            <person name="Hubbard S.S."/>
            <person name="Banfield J.F."/>
        </authorList>
    </citation>
    <scope>NUCLEOTIDE SEQUENCE [LARGE SCALE GENOMIC DNA]</scope>
</reference>
<dbReference type="AlphaFoldDB" id="A0A1F7JNM5"/>
<keyword evidence="1" id="KW-0812">Transmembrane</keyword>
<gene>
    <name evidence="2" type="ORF">A3J15_02070</name>
</gene>
<sequence length="74" mass="8263">MTDAINIQGFMALIIKTAAIIISLFYLIAAVVLSQHLNSLKKTIVINDRGWLYLAGYIQLMIGIIVFSYSLFVL</sequence>
<proteinExistence type="predicted"/>